<protein>
    <submittedName>
        <fullName evidence="1">Uncharacterized protein</fullName>
    </submittedName>
</protein>
<evidence type="ECO:0000313" key="2">
    <source>
        <dbReference type="Proteomes" id="UP001352852"/>
    </source>
</evidence>
<reference evidence="1 2" key="1">
    <citation type="submission" date="2021-06" db="EMBL/GenBank/DDBJ databases">
        <authorList>
            <person name="Palmer J.M."/>
        </authorList>
    </citation>
    <scope>NUCLEOTIDE SEQUENCE [LARGE SCALE GENOMIC DNA]</scope>
    <source>
        <strain evidence="1 2">CL_MEX2019</strain>
        <tissue evidence="1">Muscle</tissue>
    </source>
</reference>
<name>A0ABU7E7D9_9TELE</name>
<keyword evidence="2" id="KW-1185">Reference proteome</keyword>
<sequence>MKLYLLQTLRAEEAEVLRFDLTSSCGTVEISRDFRARSSLSRQSGRQDRRDGNQSTVVVSRALLSRMAGRKHGRVGGDF</sequence>
<accession>A0ABU7E7D9</accession>
<evidence type="ECO:0000313" key="1">
    <source>
        <dbReference type="EMBL" id="MED6283152.1"/>
    </source>
</evidence>
<proteinExistence type="predicted"/>
<comment type="caution">
    <text evidence="1">The sequence shown here is derived from an EMBL/GenBank/DDBJ whole genome shotgun (WGS) entry which is preliminary data.</text>
</comment>
<dbReference type="EMBL" id="JAHUTJ010049478">
    <property type="protein sequence ID" value="MED6283152.1"/>
    <property type="molecule type" value="Genomic_DNA"/>
</dbReference>
<gene>
    <name evidence="1" type="ORF">CHARACLAT_005863</name>
</gene>
<dbReference type="Proteomes" id="UP001352852">
    <property type="component" value="Unassembled WGS sequence"/>
</dbReference>
<organism evidence="1 2">
    <name type="scientific">Characodon lateralis</name>
    <dbReference type="NCBI Taxonomy" id="208331"/>
    <lineage>
        <taxon>Eukaryota</taxon>
        <taxon>Metazoa</taxon>
        <taxon>Chordata</taxon>
        <taxon>Craniata</taxon>
        <taxon>Vertebrata</taxon>
        <taxon>Euteleostomi</taxon>
        <taxon>Actinopterygii</taxon>
        <taxon>Neopterygii</taxon>
        <taxon>Teleostei</taxon>
        <taxon>Neoteleostei</taxon>
        <taxon>Acanthomorphata</taxon>
        <taxon>Ovalentaria</taxon>
        <taxon>Atherinomorphae</taxon>
        <taxon>Cyprinodontiformes</taxon>
        <taxon>Goodeidae</taxon>
        <taxon>Characodon</taxon>
    </lineage>
</organism>